<proteinExistence type="predicted"/>
<dbReference type="EMBL" id="KN832000">
    <property type="protein sequence ID" value="KIN99905.1"/>
    <property type="molecule type" value="Genomic_DNA"/>
</dbReference>
<dbReference type="AlphaFoldDB" id="A0A0C3NX48"/>
<reference evidence="2" key="2">
    <citation type="submission" date="2015-01" db="EMBL/GenBank/DDBJ databases">
        <title>Evolutionary Origins and Diversification of the Mycorrhizal Mutualists.</title>
        <authorList>
            <consortium name="DOE Joint Genome Institute"/>
            <consortium name="Mycorrhizal Genomics Consortium"/>
            <person name="Kohler A."/>
            <person name="Kuo A."/>
            <person name="Nagy L.G."/>
            <person name="Floudas D."/>
            <person name="Copeland A."/>
            <person name="Barry K.W."/>
            <person name="Cichocki N."/>
            <person name="Veneault-Fourrey C."/>
            <person name="LaButti K."/>
            <person name="Lindquist E.A."/>
            <person name="Lipzen A."/>
            <person name="Lundell T."/>
            <person name="Morin E."/>
            <person name="Murat C."/>
            <person name="Riley R."/>
            <person name="Ohm R."/>
            <person name="Sun H."/>
            <person name="Tunlid A."/>
            <person name="Henrissat B."/>
            <person name="Grigoriev I.V."/>
            <person name="Hibbett D.S."/>
            <person name="Martin F."/>
        </authorList>
    </citation>
    <scope>NUCLEOTIDE SEQUENCE [LARGE SCALE GENOMIC DNA]</scope>
    <source>
        <strain evidence="2">Marx 270</strain>
    </source>
</reference>
<sequence>ALFDDGMMINTMCTMVFKTVKHRLKGWITCSQPLRMANGTVIPAVAQWTGMIWVGDVKTQGMFVVFNSRGRWAFLVGKPLLIVFKVQHDYNTDQVTV</sequence>
<dbReference type="InParanoid" id="A0A0C3NX48"/>
<dbReference type="OrthoDB" id="3262237at2759"/>
<feature type="non-terminal residue" evidence="1">
    <location>
        <position position="1"/>
    </location>
</feature>
<dbReference type="Proteomes" id="UP000054217">
    <property type="component" value="Unassembled WGS sequence"/>
</dbReference>
<reference evidence="1 2" key="1">
    <citation type="submission" date="2014-04" db="EMBL/GenBank/DDBJ databases">
        <authorList>
            <consortium name="DOE Joint Genome Institute"/>
            <person name="Kuo A."/>
            <person name="Kohler A."/>
            <person name="Costa M.D."/>
            <person name="Nagy L.G."/>
            <person name="Floudas D."/>
            <person name="Copeland A."/>
            <person name="Barry K.W."/>
            <person name="Cichocki N."/>
            <person name="Veneault-Fourrey C."/>
            <person name="LaButti K."/>
            <person name="Lindquist E.A."/>
            <person name="Lipzen A."/>
            <person name="Lundell T."/>
            <person name="Morin E."/>
            <person name="Murat C."/>
            <person name="Sun H."/>
            <person name="Tunlid A."/>
            <person name="Henrissat B."/>
            <person name="Grigoriev I.V."/>
            <person name="Hibbett D.S."/>
            <person name="Martin F."/>
            <person name="Nordberg H.P."/>
            <person name="Cantor M.N."/>
            <person name="Hua S.X."/>
        </authorList>
    </citation>
    <scope>NUCLEOTIDE SEQUENCE [LARGE SCALE GENOMIC DNA]</scope>
    <source>
        <strain evidence="1 2">Marx 270</strain>
    </source>
</reference>
<evidence type="ECO:0000313" key="1">
    <source>
        <dbReference type="EMBL" id="KIN99905.1"/>
    </source>
</evidence>
<protein>
    <submittedName>
        <fullName evidence="1">Uncharacterized protein</fullName>
    </submittedName>
</protein>
<name>A0A0C3NX48_PISTI</name>
<dbReference type="HOGENOM" id="CLU_097628_1_1_1"/>
<gene>
    <name evidence="1" type="ORF">M404DRAFT_80215</name>
</gene>
<keyword evidence="2" id="KW-1185">Reference proteome</keyword>
<accession>A0A0C3NX48</accession>
<organism evidence="1 2">
    <name type="scientific">Pisolithus tinctorius Marx 270</name>
    <dbReference type="NCBI Taxonomy" id="870435"/>
    <lineage>
        <taxon>Eukaryota</taxon>
        <taxon>Fungi</taxon>
        <taxon>Dikarya</taxon>
        <taxon>Basidiomycota</taxon>
        <taxon>Agaricomycotina</taxon>
        <taxon>Agaricomycetes</taxon>
        <taxon>Agaricomycetidae</taxon>
        <taxon>Boletales</taxon>
        <taxon>Sclerodermatineae</taxon>
        <taxon>Pisolithaceae</taxon>
        <taxon>Pisolithus</taxon>
    </lineage>
</organism>
<feature type="non-terminal residue" evidence="1">
    <location>
        <position position="97"/>
    </location>
</feature>
<evidence type="ECO:0000313" key="2">
    <source>
        <dbReference type="Proteomes" id="UP000054217"/>
    </source>
</evidence>